<dbReference type="EMBL" id="BAAADE010000001">
    <property type="protein sequence ID" value="GAA0594809.1"/>
    <property type="molecule type" value="Genomic_DNA"/>
</dbReference>
<evidence type="ECO:0000256" key="3">
    <source>
        <dbReference type="ARBA" id="ARBA00022448"/>
    </source>
</evidence>
<evidence type="ECO:0000259" key="8">
    <source>
        <dbReference type="Pfam" id="PF25967"/>
    </source>
</evidence>
<accession>A0ABP3QUR0</accession>
<dbReference type="PANTHER" id="PTHR30469:SF11">
    <property type="entry name" value="BLL4320 PROTEIN"/>
    <property type="match status" value="1"/>
</dbReference>
<dbReference type="Gene3D" id="2.40.420.20">
    <property type="match status" value="1"/>
</dbReference>
<dbReference type="Gene3D" id="1.10.287.470">
    <property type="entry name" value="Helix hairpin bin"/>
    <property type="match status" value="1"/>
</dbReference>
<dbReference type="InterPro" id="IPR058792">
    <property type="entry name" value="Beta-barrel_RND_2"/>
</dbReference>
<feature type="domain" description="Multidrug resistance protein MdtA-like C-terminal permuted SH3" evidence="8">
    <location>
        <begin position="305"/>
        <end position="355"/>
    </location>
</feature>
<evidence type="ECO:0000256" key="2">
    <source>
        <dbReference type="ARBA" id="ARBA00009477"/>
    </source>
</evidence>
<dbReference type="Pfam" id="PF25954">
    <property type="entry name" value="Beta-barrel_RND_2"/>
    <property type="match status" value="1"/>
</dbReference>
<dbReference type="RefSeq" id="WP_343801548.1">
    <property type="nucleotide sequence ID" value="NZ_BAAADE010000001.1"/>
</dbReference>
<dbReference type="Proteomes" id="UP001424441">
    <property type="component" value="Unassembled WGS sequence"/>
</dbReference>
<dbReference type="InterPro" id="IPR058627">
    <property type="entry name" value="MdtA-like_C"/>
</dbReference>
<dbReference type="InterPro" id="IPR006143">
    <property type="entry name" value="RND_pump_MFP"/>
</dbReference>
<feature type="coiled-coil region" evidence="4">
    <location>
        <begin position="119"/>
        <end position="146"/>
    </location>
</feature>
<evidence type="ECO:0000313" key="10">
    <source>
        <dbReference type="Proteomes" id="UP001424441"/>
    </source>
</evidence>
<feature type="compositionally biased region" description="Low complexity" evidence="5">
    <location>
        <begin position="34"/>
        <end position="44"/>
    </location>
</feature>
<evidence type="ECO:0000256" key="1">
    <source>
        <dbReference type="ARBA" id="ARBA00004196"/>
    </source>
</evidence>
<comment type="subcellular location">
    <subcellularLocation>
        <location evidence="1">Cell envelope</location>
    </subcellularLocation>
</comment>
<dbReference type="Gene3D" id="2.40.50.100">
    <property type="match status" value="1"/>
</dbReference>
<dbReference type="NCBIfam" id="TIGR01730">
    <property type="entry name" value="RND_mfp"/>
    <property type="match status" value="1"/>
</dbReference>
<dbReference type="InterPro" id="IPR058625">
    <property type="entry name" value="MdtA-like_BSH"/>
</dbReference>
<feature type="domain" description="Multidrug resistance protein MdtA-like barrel-sandwich hybrid" evidence="6">
    <location>
        <begin position="86"/>
        <end position="205"/>
    </location>
</feature>
<reference evidence="10" key="1">
    <citation type="journal article" date="2019" name="Int. J. Syst. Evol. Microbiol.">
        <title>The Global Catalogue of Microorganisms (GCM) 10K type strain sequencing project: providing services to taxonomists for standard genome sequencing and annotation.</title>
        <authorList>
            <consortium name="The Broad Institute Genomics Platform"/>
            <consortium name="The Broad Institute Genome Sequencing Center for Infectious Disease"/>
            <person name="Wu L."/>
            <person name="Ma J."/>
        </authorList>
    </citation>
    <scope>NUCLEOTIDE SEQUENCE [LARGE SCALE GENOMIC DNA]</scope>
    <source>
        <strain evidence="10">JCM 15115</strain>
    </source>
</reference>
<evidence type="ECO:0000313" key="9">
    <source>
        <dbReference type="EMBL" id="GAA0594809.1"/>
    </source>
</evidence>
<name>A0ABP3QUR0_9HYPH</name>
<dbReference type="PANTHER" id="PTHR30469">
    <property type="entry name" value="MULTIDRUG RESISTANCE PROTEIN MDTA"/>
    <property type="match status" value="1"/>
</dbReference>
<gene>
    <name evidence="9" type="ORF">GCM10008943_07420</name>
</gene>
<organism evidence="9 10">
    <name type="scientific">Paenochrobactrum glaciei</name>
    <dbReference type="NCBI Taxonomy" id="486407"/>
    <lineage>
        <taxon>Bacteria</taxon>
        <taxon>Pseudomonadati</taxon>
        <taxon>Pseudomonadota</taxon>
        <taxon>Alphaproteobacteria</taxon>
        <taxon>Hyphomicrobiales</taxon>
        <taxon>Brucellaceae</taxon>
        <taxon>Paenochrobactrum</taxon>
    </lineage>
</organism>
<feature type="domain" description="CusB-like beta-barrel" evidence="7">
    <location>
        <begin position="219"/>
        <end position="288"/>
    </location>
</feature>
<keyword evidence="4" id="KW-0175">Coiled coil</keyword>
<comment type="similarity">
    <text evidence="2">Belongs to the membrane fusion protein (MFP) (TC 8.A.1) family.</text>
</comment>
<dbReference type="Pfam" id="PF25967">
    <property type="entry name" value="RND-MFP_C"/>
    <property type="match status" value="1"/>
</dbReference>
<feature type="region of interest" description="Disordered" evidence="5">
    <location>
        <begin position="34"/>
        <end position="56"/>
    </location>
</feature>
<dbReference type="Gene3D" id="2.40.30.170">
    <property type="match status" value="1"/>
</dbReference>
<sequence length="377" mass="40084">MKLWKQLTICLLIIIAAAAGWFVYKNKQAGSDSAPAAANAQGSGPRQGGGQGGGQRGATLVVIEPARSDIVNGRLEAIGSLRAFQTVSVTPYTSGTLMSLKVKAGQVLKAGDVIAELDAESEEIILAKAKTVLKDLENTLERIVRLRKTNTATQVQEITAELAVANARLTVQDAELALSRRTVTAPISGTVGILPVDAGNYVTAQTVLARLDDTSKVLIDIYVPERFVPQIKIGQKMQAESTALPGQVYDGQIVEIDNMLDEASRTMRVRGVFENPRNQLLAGMSFSTTMLFPGDEYPSVSPLSIQWGAEGAYVWRVKDDKAEQVPVTIVQRNSASVLVTGALTVGDAIVTEGVQALRNGMQVSIKNAAAAQAPKAD</sequence>
<feature type="compositionally biased region" description="Gly residues" evidence="5">
    <location>
        <begin position="45"/>
        <end position="56"/>
    </location>
</feature>
<proteinExistence type="inferred from homology"/>
<dbReference type="SUPFAM" id="SSF111369">
    <property type="entry name" value="HlyD-like secretion proteins"/>
    <property type="match status" value="1"/>
</dbReference>
<protein>
    <submittedName>
        <fullName evidence="9">Efflux RND transporter periplasmic adaptor subunit</fullName>
    </submittedName>
</protein>
<evidence type="ECO:0000256" key="5">
    <source>
        <dbReference type="SAM" id="MobiDB-lite"/>
    </source>
</evidence>
<keyword evidence="10" id="KW-1185">Reference proteome</keyword>
<keyword evidence="3" id="KW-0813">Transport</keyword>
<comment type="caution">
    <text evidence="9">The sequence shown here is derived from an EMBL/GenBank/DDBJ whole genome shotgun (WGS) entry which is preliminary data.</text>
</comment>
<dbReference type="Pfam" id="PF25917">
    <property type="entry name" value="BSH_RND"/>
    <property type="match status" value="1"/>
</dbReference>
<evidence type="ECO:0000259" key="7">
    <source>
        <dbReference type="Pfam" id="PF25954"/>
    </source>
</evidence>
<evidence type="ECO:0000256" key="4">
    <source>
        <dbReference type="SAM" id="Coils"/>
    </source>
</evidence>
<evidence type="ECO:0000259" key="6">
    <source>
        <dbReference type="Pfam" id="PF25917"/>
    </source>
</evidence>